<feature type="domain" description="Glycosyl transferase family 1" evidence="1">
    <location>
        <begin position="17"/>
        <end position="115"/>
    </location>
</feature>
<evidence type="ECO:0000313" key="3">
    <source>
        <dbReference type="Proteomes" id="UP000324917"/>
    </source>
</evidence>
<dbReference type="AlphaFoldDB" id="A0A5A5RZN5"/>
<reference evidence="2 3" key="1">
    <citation type="submission" date="2018-09" db="EMBL/GenBank/DDBJ databases">
        <title>Evolutionary history of phycoerythrin pigmentation in the water bloom-forming cyanobacterium Microcystis aeruginosa.</title>
        <authorList>
            <person name="Tanabe Y."/>
            <person name="Tanabe Y."/>
            <person name="Yamaguchi H."/>
        </authorList>
    </citation>
    <scope>NUCLEOTIDE SEQUENCE [LARGE SCALE GENOMIC DNA]</scope>
    <source>
        <strain evidence="2 3">NIES-2520</strain>
    </source>
</reference>
<accession>A0A5A5RZN5</accession>
<dbReference type="InterPro" id="IPR001296">
    <property type="entry name" value="Glyco_trans_1"/>
</dbReference>
<dbReference type="EMBL" id="BHVP01000208">
    <property type="protein sequence ID" value="GCA77886.1"/>
    <property type="molecule type" value="Genomic_DNA"/>
</dbReference>
<name>A0A5A5RZN5_MICAE</name>
<gene>
    <name evidence="2" type="primary">bshA_4</name>
    <name evidence="2" type="ORF">MiTe_04749</name>
</gene>
<evidence type="ECO:0000313" key="2">
    <source>
        <dbReference type="EMBL" id="GCA77886.1"/>
    </source>
</evidence>
<dbReference type="InterPro" id="IPR050194">
    <property type="entry name" value="Glycosyltransferase_grp1"/>
</dbReference>
<sequence>MVFGASEPVNPPDFGLKTHYLGRLNDDISLALVYAAADIFVAPSLEDNLPNTVMEALACGTPSVAFKIGGMPDMIEHQENGYLAHPFEVEDLARGINWVLEDTERYNQLCIRARQKVEQQFTLELQAQKYLELYSELLSKSNG</sequence>
<dbReference type="Pfam" id="PF00534">
    <property type="entry name" value="Glycos_transf_1"/>
    <property type="match status" value="1"/>
</dbReference>
<dbReference type="Gene3D" id="3.40.50.2000">
    <property type="entry name" value="Glycogen Phosphorylase B"/>
    <property type="match status" value="2"/>
</dbReference>
<comment type="caution">
    <text evidence="2">The sequence shown here is derived from an EMBL/GenBank/DDBJ whole genome shotgun (WGS) entry which is preliminary data.</text>
</comment>
<proteinExistence type="predicted"/>
<dbReference type="SUPFAM" id="SSF53756">
    <property type="entry name" value="UDP-Glycosyltransferase/glycogen phosphorylase"/>
    <property type="match status" value="1"/>
</dbReference>
<dbReference type="GO" id="GO:0016757">
    <property type="term" value="F:glycosyltransferase activity"/>
    <property type="evidence" value="ECO:0007669"/>
    <property type="project" value="InterPro"/>
</dbReference>
<evidence type="ECO:0000259" key="1">
    <source>
        <dbReference type="Pfam" id="PF00534"/>
    </source>
</evidence>
<protein>
    <submittedName>
        <fullName evidence="2">N-acetyl-alpha-D-glucosaminyl L-malate synthase</fullName>
    </submittedName>
</protein>
<dbReference type="PANTHER" id="PTHR45947">
    <property type="entry name" value="SULFOQUINOVOSYL TRANSFERASE SQD2"/>
    <property type="match status" value="1"/>
</dbReference>
<organism evidence="2 3">
    <name type="scientific">Microcystis aeruginosa NIES-2520</name>
    <dbReference type="NCBI Taxonomy" id="2303982"/>
    <lineage>
        <taxon>Bacteria</taxon>
        <taxon>Bacillati</taxon>
        <taxon>Cyanobacteriota</taxon>
        <taxon>Cyanophyceae</taxon>
        <taxon>Oscillatoriophycideae</taxon>
        <taxon>Chroococcales</taxon>
        <taxon>Microcystaceae</taxon>
        <taxon>Microcystis</taxon>
    </lineage>
</organism>
<dbReference type="Proteomes" id="UP000324917">
    <property type="component" value="Unassembled WGS sequence"/>
</dbReference>
<dbReference type="PANTHER" id="PTHR45947:SF3">
    <property type="entry name" value="SULFOQUINOVOSYL TRANSFERASE SQD2"/>
    <property type="match status" value="1"/>
</dbReference>